<dbReference type="InterPro" id="IPR009057">
    <property type="entry name" value="Homeodomain-like_sf"/>
</dbReference>
<keyword evidence="2" id="KW-0677">Repeat</keyword>
<feature type="region of interest" description="Disordered" evidence="7">
    <location>
        <begin position="255"/>
        <end position="293"/>
    </location>
</feature>
<accession>A0A6A1UYJ5</accession>
<keyword evidence="5" id="KW-0804">Transcription</keyword>
<dbReference type="InterPro" id="IPR053106">
    <property type="entry name" value="Plant_Male-Germline_Reg_TFs"/>
</dbReference>
<dbReference type="GO" id="GO:0005634">
    <property type="term" value="C:nucleus"/>
    <property type="evidence" value="ECO:0007669"/>
    <property type="project" value="UniProtKB-SubCell"/>
</dbReference>
<evidence type="ECO:0000256" key="5">
    <source>
        <dbReference type="ARBA" id="ARBA00023163"/>
    </source>
</evidence>
<comment type="caution">
    <text evidence="10">The sequence shown here is derived from an EMBL/GenBank/DDBJ whole genome shotgun (WGS) entry which is preliminary data.</text>
</comment>
<evidence type="ECO:0000259" key="9">
    <source>
        <dbReference type="PROSITE" id="PS51294"/>
    </source>
</evidence>
<evidence type="ECO:0000256" key="7">
    <source>
        <dbReference type="SAM" id="MobiDB-lite"/>
    </source>
</evidence>
<dbReference type="AlphaFoldDB" id="A0A6A1UYJ5"/>
<keyword evidence="3" id="KW-0805">Transcription regulation</keyword>
<name>A0A6A1UYJ5_9ROSI</name>
<dbReference type="GO" id="GO:0003677">
    <property type="term" value="F:DNA binding"/>
    <property type="evidence" value="ECO:0007669"/>
    <property type="project" value="UniProtKB-KW"/>
</dbReference>
<dbReference type="PANTHER" id="PTHR47996:SF1">
    <property type="entry name" value="MYB TRANSCRIPTION FACTOR"/>
    <property type="match status" value="1"/>
</dbReference>
<dbReference type="SUPFAM" id="SSF46689">
    <property type="entry name" value="Homeodomain-like"/>
    <property type="match status" value="1"/>
</dbReference>
<dbReference type="PROSITE" id="PS50090">
    <property type="entry name" value="MYB_LIKE"/>
    <property type="match status" value="2"/>
</dbReference>
<proteinExistence type="predicted"/>
<dbReference type="PROSITE" id="PS51294">
    <property type="entry name" value="HTH_MYB"/>
    <property type="match status" value="2"/>
</dbReference>
<organism evidence="10 11">
    <name type="scientific">Morella rubra</name>
    <name type="common">Chinese bayberry</name>
    <dbReference type="NCBI Taxonomy" id="262757"/>
    <lineage>
        <taxon>Eukaryota</taxon>
        <taxon>Viridiplantae</taxon>
        <taxon>Streptophyta</taxon>
        <taxon>Embryophyta</taxon>
        <taxon>Tracheophyta</taxon>
        <taxon>Spermatophyta</taxon>
        <taxon>Magnoliopsida</taxon>
        <taxon>eudicotyledons</taxon>
        <taxon>Gunneridae</taxon>
        <taxon>Pentapetalae</taxon>
        <taxon>rosids</taxon>
        <taxon>fabids</taxon>
        <taxon>Fagales</taxon>
        <taxon>Myricaceae</taxon>
        <taxon>Morella</taxon>
    </lineage>
</organism>
<dbReference type="SMART" id="SM00717">
    <property type="entry name" value="SANT"/>
    <property type="match status" value="2"/>
</dbReference>
<dbReference type="InterPro" id="IPR017930">
    <property type="entry name" value="Myb_dom"/>
</dbReference>
<protein>
    <submittedName>
        <fullName evidence="10">Transcription factor GAMYB</fullName>
    </submittedName>
</protein>
<dbReference type="Proteomes" id="UP000516437">
    <property type="component" value="Chromosome 8"/>
</dbReference>
<dbReference type="FunFam" id="1.10.10.60:FF:000351">
    <property type="entry name" value="Transcription factor GAMYB"/>
    <property type="match status" value="1"/>
</dbReference>
<evidence type="ECO:0000256" key="2">
    <source>
        <dbReference type="ARBA" id="ARBA00022737"/>
    </source>
</evidence>
<evidence type="ECO:0000313" key="10">
    <source>
        <dbReference type="EMBL" id="KAB1204150.1"/>
    </source>
</evidence>
<keyword evidence="4" id="KW-0238">DNA-binding</keyword>
<reference evidence="10 11" key="1">
    <citation type="journal article" date="2019" name="Plant Biotechnol. J.">
        <title>The red bayberry genome and genetic basis of sex determination.</title>
        <authorList>
            <person name="Jia H.M."/>
            <person name="Jia H.J."/>
            <person name="Cai Q.L."/>
            <person name="Wang Y."/>
            <person name="Zhao H.B."/>
            <person name="Yang W.F."/>
            <person name="Wang G.Y."/>
            <person name="Li Y.H."/>
            <person name="Zhan D.L."/>
            <person name="Shen Y.T."/>
            <person name="Niu Q.F."/>
            <person name="Chang L."/>
            <person name="Qiu J."/>
            <person name="Zhao L."/>
            <person name="Xie H.B."/>
            <person name="Fu W.Y."/>
            <person name="Jin J."/>
            <person name="Li X.W."/>
            <person name="Jiao Y."/>
            <person name="Zhou C.C."/>
            <person name="Tu T."/>
            <person name="Chai C.Y."/>
            <person name="Gao J.L."/>
            <person name="Fan L.J."/>
            <person name="van de Weg E."/>
            <person name="Wang J.Y."/>
            <person name="Gao Z.S."/>
        </authorList>
    </citation>
    <scope>NUCLEOTIDE SEQUENCE [LARGE SCALE GENOMIC DNA]</scope>
    <source>
        <tissue evidence="10">Leaves</tissue>
    </source>
</reference>
<evidence type="ECO:0000259" key="8">
    <source>
        <dbReference type="PROSITE" id="PS50090"/>
    </source>
</evidence>
<dbReference type="PANTHER" id="PTHR47996">
    <property type="entry name" value="TRANSCRIPTION FACTOR DUO1"/>
    <property type="match status" value="1"/>
</dbReference>
<keyword evidence="11" id="KW-1185">Reference proteome</keyword>
<dbReference type="CDD" id="cd00167">
    <property type="entry name" value="SANT"/>
    <property type="match status" value="2"/>
</dbReference>
<feature type="domain" description="HTH myb-type" evidence="9">
    <location>
        <begin position="64"/>
        <end position="115"/>
    </location>
</feature>
<sequence length="309" mass="34586">MERQGDGTCIKKGPWTAEEDEVLLNYVNEHGPRDWSSIRSKGLLPRTGKSCRLRWVNKLRPNLKTGCKFSAEEERVVIELQAHFGNKWAKIATYLSGRTDNDVKNFWSTRRKRLERILQTSPPNSQQNKGKDPVFHELPILEVPACGFTAMQEGSPSGKNQCLPLYPESSEEYKMMGLPGLVRSNSQTLEADLPALETISMQMVRPFESVSDCPFSQPQLDLSLIPECEELAIEPCDLNFLDMFKQAEHLEAETGPKSVTSIPPMGLKDNAFNAKQGGAEAPPSPDSFFDDFSPEMFDYLEPLPSSSGL</sequence>
<dbReference type="Pfam" id="PF00249">
    <property type="entry name" value="Myb_DNA-binding"/>
    <property type="match status" value="2"/>
</dbReference>
<feature type="domain" description="Myb-like" evidence="8">
    <location>
        <begin position="7"/>
        <end position="59"/>
    </location>
</feature>
<dbReference type="EMBL" id="RXIC02000026">
    <property type="protein sequence ID" value="KAB1204150.1"/>
    <property type="molecule type" value="Genomic_DNA"/>
</dbReference>
<dbReference type="InterPro" id="IPR001005">
    <property type="entry name" value="SANT/Myb"/>
</dbReference>
<evidence type="ECO:0000256" key="4">
    <source>
        <dbReference type="ARBA" id="ARBA00023125"/>
    </source>
</evidence>
<dbReference type="OrthoDB" id="2143914at2759"/>
<feature type="domain" description="Myb-like" evidence="8">
    <location>
        <begin position="68"/>
        <end position="111"/>
    </location>
</feature>
<gene>
    <name evidence="10" type="ORF">CJ030_MR8G004047</name>
</gene>
<dbReference type="Gene3D" id="1.10.10.60">
    <property type="entry name" value="Homeodomain-like"/>
    <property type="match status" value="2"/>
</dbReference>
<dbReference type="FunFam" id="1.10.10.60:FF:000060">
    <property type="entry name" value="MYB transcription factor"/>
    <property type="match status" value="1"/>
</dbReference>
<evidence type="ECO:0000256" key="1">
    <source>
        <dbReference type="ARBA" id="ARBA00004123"/>
    </source>
</evidence>
<evidence type="ECO:0000256" key="6">
    <source>
        <dbReference type="ARBA" id="ARBA00023242"/>
    </source>
</evidence>
<evidence type="ECO:0000256" key="3">
    <source>
        <dbReference type="ARBA" id="ARBA00023015"/>
    </source>
</evidence>
<evidence type="ECO:0000313" key="11">
    <source>
        <dbReference type="Proteomes" id="UP000516437"/>
    </source>
</evidence>
<feature type="domain" description="HTH myb-type" evidence="9">
    <location>
        <begin position="10"/>
        <end position="63"/>
    </location>
</feature>
<comment type="subcellular location">
    <subcellularLocation>
        <location evidence="1">Nucleus</location>
    </subcellularLocation>
</comment>
<keyword evidence="6" id="KW-0539">Nucleus</keyword>